<dbReference type="Proteomes" id="UP000015102">
    <property type="component" value="Unassembled WGS sequence"/>
</dbReference>
<proteinExistence type="predicted"/>
<evidence type="ECO:0000256" key="1">
    <source>
        <dbReference type="SAM" id="MobiDB-lite"/>
    </source>
</evidence>
<sequence>SGNNCNASNTNSTSLATSASSINSKSNSNIPGLTAVNNLDKIKSPLNIQQSKQQSGKSNPPFPNTSPNGLNMNLFDAGGGGEIRNILLRTNFFSPPPTRSVTYIFYTLEILTVICSFSSGIGFHSF</sequence>
<dbReference type="EMBL" id="CAQQ02389399">
    <property type="status" value="NOT_ANNOTATED_CDS"/>
    <property type="molecule type" value="Genomic_DNA"/>
</dbReference>
<reference evidence="3" key="2">
    <citation type="submission" date="2015-06" db="UniProtKB">
        <authorList>
            <consortium name="EnsemblMetazoa"/>
        </authorList>
    </citation>
    <scope>IDENTIFICATION</scope>
</reference>
<evidence type="ECO:0000313" key="4">
    <source>
        <dbReference type="Proteomes" id="UP000015102"/>
    </source>
</evidence>
<keyword evidence="2" id="KW-0472">Membrane</keyword>
<evidence type="ECO:0000313" key="3">
    <source>
        <dbReference type="EnsemblMetazoa" id="MESCA001688-PA"/>
    </source>
</evidence>
<name>T1GEC7_MEGSC</name>
<dbReference type="HOGENOM" id="CLU_1987154_0_0_1"/>
<organism evidence="3 4">
    <name type="scientific">Megaselia scalaris</name>
    <name type="common">Humpbacked fly</name>
    <name type="synonym">Phora scalaris</name>
    <dbReference type="NCBI Taxonomy" id="36166"/>
    <lineage>
        <taxon>Eukaryota</taxon>
        <taxon>Metazoa</taxon>
        <taxon>Ecdysozoa</taxon>
        <taxon>Arthropoda</taxon>
        <taxon>Hexapoda</taxon>
        <taxon>Insecta</taxon>
        <taxon>Pterygota</taxon>
        <taxon>Neoptera</taxon>
        <taxon>Endopterygota</taxon>
        <taxon>Diptera</taxon>
        <taxon>Brachycera</taxon>
        <taxon>Muscomorpha</taxon>
        <taxon>Platypezoidea</taxon>
        <taxon>Phoridae</taxon>
        <taxon>Megaseliini</taxon>
        <taxon>Megaselia</taxon>
    </lineage>
</organism>
<feature type="transmembrane region" description="Helical" evidence="2">
    <location>
        <begin position="103"/>
        <end position="123"/>
    </location>
</feature>
<accession>T1GEC7</accession>
<keyword evidence="4" id="KW-1185">Reference proteome</keyword>
<feature type="region of interest" description="Disordered" evidence="1">
    <location>
        <begin position="1"/>
        <end position="31"/>
    </location>
</feature>
<dbReference type="AlphaFoldDB" id="T1GEC7"/>
<reference evidence="4" key="1">
    <citation type="submission" date="2013-02" db="EMBL/GenBank/DDBJ databases">
        <authorList>
            <person name="Hughes D."/>
        </authorList>
    </citation>
    <scope>NUCLEOTIDE SEQUENCE</scope>
    <source>
        <strain>Durham</strain>
        <strain evidence="4">NC isolate 2 -- Noor lab</strain>
    </source>
</reference>
<keyword evidence="2" id="KW-1133">Transmembrane helix</keyword>
<evidence type="ECO:0000256" key="2">
    <source>
        <dbReference type="SAM" id="Phobius"/>
    </source>
</evidence>
<feature type="compositionally biased region" description="Polar residues" evidence="1">
    <location>
        <begin position="46"/>
        <end position="58"/>
    </location>
</feature>
<feature type="compositionally biased region" description="Low complexity" evidence="1">
    <location>
        <begin position="1"/>
        <end position="29"/>
    </location>
</feature>
<protein>
    <submittedName>
        <fullName evidence="3">Uncharacterized protein</fullName>
    </submittedName>
</protein>
<dbReference type="EnsemblMetazoa" id="MESCA001688-RA">
    <property type="protein sequence ID" value="MESCA001688-PA"/>
    <property type="gene ID" value="MESCA001688"/>
</dbReference>
<keyword evidence="2" id="KW-0812">Transmembrane</keyword>
<feature type="region of interest" description="Disordered" evidence="1">
    <location>
        <begin position="44"/>
        <end position="74"/>
    </location>
</feature>